<protein>
    <recommendedName>
        <fullName evidence="1">Peptidase C39-like domain-containing protein</fullName>
    </recommendedName>
</protein>
<dbReference type="InterPro" id="IPR016997">
    <property type="entry name" value="UCP032442"/>
</dbReference>
<reference evidence="2 4" key="1">
    <citation type="submission" date="2015-02" db="EMBL/GenBank/DDBJ databases">
        <title>Sequencing of Listeria spp. dairy environmental strains.</title>
        <authorList>
            <person name="Muhterem-Uyar M."/>
            <person name="Wagner M."/>
            <person name="Schmitz-Esser S."/>
            <person name="Stessl B."/>
        </authorList>
    </citation>
    <scope>NUCLEOTIDE SEQUENCE [LARGE SCALE GENOMIC DNA]</scope>
    <source>
        <strain evidence="2 4">7KSM</strain>
    </source>
</reference>
<proteinExistence type="predicted"/>
<dbReference type="PIRSF" id="PIRSF032442">
    <property type="entry name" value="UCP032442"/>
    <property type="match status" value="1"/>
</dbReference>
<dbReference type="PANTHER" id="PTHR37806">
    <property type="entry name" value="LMO0724 PROTEIN"/>
    <property type="match status" value="1"/>
</dbReference>
<evidence type="ECO:0000313" key="3">
    <source>
        <dbReference type="EMBL" id="MBC1487055.1"/>
    </source>
</evidence>
<sequence length="243" mass="26936">MRIWIKSLLVITACIFSFTLLNTKYNFYSPSVKLESAKVVYKIDQAPFDVRLDVPLLNQMDAPALFNGCEVTSLAMLLQFSGKNVTKNQLAHELPTTPIEQNGQYGNPDKAFVGSISGANSPGLGVNHAPIAKLATKYIDKAHVHDITGSELKDIITVLSTGAPVWIITTTDYQAPKNWQTVTTKEGKKKITYSMHSVVITGYDKENFYINDPYGHKNRAVKKSILEEGWTAMGKQAIYLSHP</sequence>
<evidence type="ECO:0000259" key="1">
    <source>
        <dbReference type="Pfam" id="PF13529"/>
    </source>
</evidence>
<dbReference type="Gene3D" id="3.90.70.10">
    <property type="entry name" value="Cysteine proteinases"/>
    <property type="match status" value="1"/>
</dbReference>
<feature type="domain" description="Peptidase C39-like" evidence="1">
    <location>
        <begin position="52"/>
        <end position="214"/>
    </location>
</feature>
<dbReference type="RefSeq" id="WP_003746167.1">
    <property type="nucleotide sequence ID" value="NZ_CP034772.1"/>
</dbReference>
<dbReference type="Proteomes" id="UP000033536">
    <property type="component" value="Unassembled WGS sequence"/>
</dbReference>
<keyword evidence="4" id="KW-1185">Reference proteome</keyword>
<dbReference type="PANTHER" id="PTHR37806:SF1">
    <property type="entry name" value="PEPTIDASE C39-LIKE DOMAIN-CONTAINING PROTEIN"/>
    <property type="match status" value="1"/>
</dbReference>
<reference evidence="3 5" key="2">
    <citation type="submission" date="2020-03" db="EMBL/GenBank/DDBJ databases">
        <title>Soil Listeria distribution.</title>
        <authorList>
            <person name="Liao J."/>
            <person name="Wiedmann M."/>
        </authorList>
    </citation>
    <scope>NUCLEOTIDE SEQUENCE [LARGE SCALE GENOMIC DNA]</scope>
    <source>
        <strain evidence="3 5">FSL L7-1560</strain>
    </source>
</reference>
<evidence type="ECO:0000313" key="4">
    <source>
        <dbReference type="Proteomes" id="UP000033536"/>
    </source>
</evidence>
<evidence type="ECO:0000313" key="5">
    <source>
        <dbReference type="Proteomes" id="UP000523362"/>
    </source>
</evidence>
<dbReference type="InterPro" id="IPR039563">
    <property type="entry name" value="Peptidase_C39_single_dom"/>
</dbReference>
<dbReference type="EMBL" id="JAARRG010000011">
    <property type="protein sequence ID" value="MBC1487055.1"/>
    <property type="molecule type" value="Genomic_DNA"/>
</dbReference>
<dbReference type="EMBL" id="JYOM01000015">
    <property type="protein sequence ID" value="KKD44750.1"/>
    <property type="molecule type" value="Genomic_DNA"/>
</dbReference>
<dbReference type="CDD" id="cd02549">
    <property type="entry name" value="Peptidase_C39A"/>
    <property type="match status" value="1"/>
</dbReference>
<dbReference type="AlphaFoldDB" id="A0A7X1C7K7"/>
<dbReference type="InterPro" id="IPR039564">
    <property type="entry name" value="Peptidase_C39-like"/>
</dbReference>
<name>A0A7X1C7K7_LISSE</name>
<gene>
    <name evidence="3" type="ORF">HB897_12530</name>
    <name evidence="2" type="ORF">UQ68_10605</name>
</gene>
<evidence type="ECO:0000313" key="2">
    <source>
        <dbReference type="EMBL" id="KKD44750.1"/>
    </source>
</evidence>
<comment type="caution">
    <text evidence="3">The sequence shown here is derived from an EMBL/GenBank/DDBJ whole genome shotgun (WGS) entry which is preliminary data.</text>
</comment>
<organism evidence="3 5">
    <name type="scientific">Listeria seeligeri</name>
    <dbReference type="NCBI Taxonomy" id="1640"/>
    <lineage>
        <taxon>Bacteria</taxon>
        <taxon>Bacillati</taxon>
        <taxon>Bacillota</taxon>
        <taxon>Bacilli</taxon>
        <taxon>Bacillales</taxon>
        <taxon>Listeriaceae</taxon>
        <taxon>Listeria</taxon>
    </lineage>
</organism>
<dbReference type="Proteomes" id="UP000523362">
    <property type="component" value="Unassembled WGS sequence"/>
</dbReference>
<dbReference type="Pfam" id="PF13529">
    <property type="entry name" value="Peptidase_C39_2"/>
    <property type="match status" value="1"/>
</dbReference>
<accession>A0A7X1C7K7</accession>